<name>A0A194XPN8_MOLSC</name>
<dbReference type="AlphaFoldDB" id="A0A194XPN8"/>
<reference evidence="1 2" key="1">
    <citation type="submission" date="2015-10" db="EMBL/GenBank/DDBJ databases">
        <title>Full genome of DAOMC 229536 Phialocephala scopiformis, a fungal endophyte of spruce producing the potent anti-insectan compound rugulosin.</title>
        <authorList>
            <consortium name="DOE Joint Genome Institute"/>
            <person name="Walker A.K."/>
            <person name="Frasz S.L."/>
            <person name="Seifert K.A."/>
            <person name="Miller J.D."/>
            <person name="Mondo S.J."/>
            <person name="Labutti K."/>
            <person name="Lipzen A."/>
            <person name="Dockter R."/>
            <person name="Kennedy M."/>
            <person name="Grigoriev I.V."/>
            <person name="Spatafora J.W."/>
        </authorList>
    </citation>
    <scope>NUCLEOTIDE SEQUENCE [LARGE SCALE GENOMIC DNA]</scope>
    <source>
        <strain evidence="1 2">CBS 120377</strain>
    </source>
</reference>
<dbReference type="InterPro" id="IPR029063">
    <property type="entry name" value="SAM-dependent_MTases_sf"/>
</dbReference>
<sequence>RLDAQHLLWKMYLSGYILHPQIPITDGMKIAEIGTGTGIWVFDAARSLPSTVQLHGYDICNAQYPVKELWLSNVSLGLLDSLSDPPSELVGQYDVVHLRMWASNLRENNTTPLIQHMKKLLKPGGYVQWEDADLINQEIKGEDAEQFAVMMREILKQAGLQYEWVSDLPNRFPLQGFNVIEAGHTKFEYDLKQLCTSTYLMALAEILQGIERNSAGRQSISVQEHVKALYRLFPQSRNGMIYNWNPVTVLAQKVE</sequence>
<dbReference type="SUPFAM" id="SSF53335">
    <property type="entry name" value="S-adenosyl-L-methionine-dependent methyltransferases"/>
    <property type="match status" value="1"/>
</dbReference>
<dbReference type="Gene3D" id="3.40.50.150">
    <property type="entry name" value="Vaccinia Virus protein VP39"/>
    <property type="match status" value="1"/>
</dbReference>
<keyword evidence="2" id="KW-1185">Reference proteome</keyword>
<proteinExistence type="predicted"/>
<protein>
    <recommendedName>
        <fullName evidence="3">Methyltransferase</fullName>
    </recommendedName>
</protein>
<dbReference type="OrthoDB" id="184880at2759"/>
<evidence type="ECO:0008006" key="3">
    <source>
        <dbReference type="Google" id="ProtNLM"/>
    </source>
</evidence>
<evidence type="ECO:0000313" key="2">
    <source>
        <dbReference type="Proteomes" id="UP000070700"/>
    </source>
</evidence>
<organism evidence="1 2">
    <name type="scientific">Mollisia scopiformis</name>
    <name type="common">Conifer needle endophyte fungus</name>
    <name type="synonym">Phialocephala scopiformis</name>
    <dbReference type="NCBI Taxonomy" id="149040"/>
    <lineage>
        <taxon>Eukaryota</taxon>
        <taxon>Fungi</taxon>
        <taxon>Dikarya</taxon>
        <taxon>Ascomycota</taxon>
        <taxon>Pezizomycotina</taxon>
        <taxon>Leotiomycetes</taxon>
        <taxon>Helotiales</taxon>
        <taxon>Mollisiaceae</taxon>
        <taxon>Mollisia</taxon>
    </lineage>
</organism>
<dbReference type="CDD" id="cd02440">
    <property type="entry name" value="AdoMet_MTases"/>
    <property type="match status" value="1"/>
</dbReference>
<dbReference type="Proteomes" id="UP000070700">
    <property type="component" value="Unassembled WGS sequence"/>
</dbReference>
<accession>A0A194XPN8</accession>
<dbReference type="EMBL" id="KQ947407">
    <property type="protein sequence ID" value="KUJ22215.1"/>
    <property type="molecule type" value="Genomic_DNA"/>
</dbReference>
<evidence type="ECO:0000313" key="1">
    <source>
        <dbReference type="EMBL" id="KUJ22215.1"/>
    </source>
</evidence>
<dbReference type="KEGG" id="psco:LY89DRAFT_576533"/>
<dbReference type="RefSeq" id="XP_018076570.1">
    <property type="nucleotide sequence ID" value="XM_018208843.1"/>
</dbReference>
<dbReference type="GeneID" id="28818569"/>
<feature type="non-terminal residue" evidence="1">
    <location>
        <position position="1"/>
    </location>
</feature>
<gene>
    <name evidence="1" type="ORF">LY89DRAFT_576533</name>
</gene>
<dbReference type="Pfam" id="PF13489">
    <property type="entry name" value="Methyltransf_23"/>
    <property type="match status" value="1"/>
</dbReference>
<dbReference type="InParanoid" id="A0A194XPN8"/>